<keyword evidence="12" id="KW-0862">Zinc</keyword>
<dbReference type="VEuPathDB" id="VectorBase:CQUJHB002745"/>
<evidence type="ECO:0000256" key="8">
    <source>
        <dbReference type="ARBA" id="ARBA00047761"/>
    </source>
</evidence>
<name>B0XGR0_CULQU</name>
<dbReference type="CDD" id="cd14498">
    <property type="entry name" value="DSP"/>
    <property type="match status" value="1"/>
</dbReference>
<evidence type="ECO:0000256" key="6">
    <source>
        <dbReference type="ARBA" id="ARBA00022912"/>
    </source>
</evidence>
<evidence type="ECO:0000256" key="7">
    <source>
        <dbReference type="ARBA" id="ARBA00023242"/>
    </source>
</evidence>
<proteinExistence type="inferred from homology"/>
<dbReference type="OrthoDB" id="2017893at2759"/>
<dbReference type="GO" id="GO:0004722">
    <property type="term" value="F:protein serine/threonine phosphatase activity"/>
    <property type="evidence" value="ECO:0007669"/>
    <property type="project" value="UniProtKB-EC"/>
</dbReference>
<feature type="domain" description="C2H2-type" evidence="16">
    <location>
        <begin position="249"/>
        <end position="284"/>
    </location>
</feature>
<keyword evidence="7" id="KW-0539">Nucleus</keyword>
<evidence type="ECO:0000256" key="2">
    <source>
        <dbReference type="ARBA" id="ARBA00004496"/>
    </source>
</evidence>
<comment type="catalytic activity">
    <reaction evidence="10">
        <text>O-phospho-L-tyrosyl-[protein] + H2O = L-tyrosyl-[protein] + phosphate</text>
        <dbReference type="Rhea" id="RHEA:10684"/>
        <dbReference type="Rhea" id="RHEA-COMP:10136"/>
        <dbReference type="Rhea" id="RHEA-COMP:20101"/>
        <dbReference type="ChEBI" id="CHEBI:15377"/>
        <dbReference type="ChEBI" id="CHEBI:43474"/>
        <dbReference type="ChEBI" id="CHEBI:46858"/>
        <dbReference type="ChEBI" id="CHEBI:61978"/>
        <dbReference type="EC" id="3.1.3.48"/>
    </reaction>
</comment>
<evidence type="ECO:0000313" key="19">
    <source>
        <dbReference type="Proteomes" id="UP000002320"/>
    </source>
</evidence>
<dbReference type="PROSITE" id="PS50157">
    <property type="entry name" value="ZINC_FINGER_C2H2_2"/>
    <property type="match status" value="1"/>
</dbReference>
<dbReference type="OMA" id="FAWQGMQ"/>
<dbReference type="GO" id="GO:0005737">
    <property type="term" value="C:cytoplasm"/>
    <property type="evidence" value="ECO:0007669"/>
    <property type="project" value="UniProtKB-SubCell"/>
</dbReference>
<keyword evidence="19" id="KW-1185">Reference proteome</keyword>
<evidence type="ECO:0000256" key="4">
    <source>
        <dbReference type="ARBA" id="ARBA00022490"/>
    </source>
</evidence>
<evidence type="ECO:0000256" key="11">
    <source>
        <dbReference type="PIRSR" id="PIRSR000941-50"/>
    </source>
</evidence>
<keyword evidence="5" id="KW-0378">Hydrolase</keyword>
<dbReference type="AlphaFoldDB" id="B0XGR0"/>
<feature type="region of interest" description="Disordered" evidence="13">
    <location>
        <begin position="14"/>
        <end position="38"/>
    </location>
</feature>
<keyword evidence="4" id="KW-0963">Cytoplasm</keyword>
<evidence type="ECO:0000256" key="12">
    <source>
        <dbReference type="PROSITE-ProRule" id="PRU00042"/>
    </source>
</evidence>
<evidence type="ECO:0000259" key="14">
    <source>
        <dbReference type="PROSITE" id="PS50054"/>
    </source>
</evidence>
<evidence type="ECO:0000256" key="5">
    <source>
        <dbReference type="ARBA" id="ARBA00022801"/>
    </source>
</evidence>
<dbReference type="Pfam" id="PF00782">
    <property type="entry name" value="DSPc"/>
    <property type="match status" value="1"/>
</dbReference>
<comment type="similarity">
    <text evidence="3">Belongs to the protein-tyrosine phosphatase family. Non-receptor class dual specificity subfamily.</text>
</comment>
<evidence type="ECO:0000259" key="15">
    <source>
        <dbReference type="PROSITE" id="PS50056"/>
    </source>
</evidence>
<dbReference type="InterPro" id="IPR016130">
    <property type="entry name" value="Tyr_Pase_AS"/>
</dbReference>
<evidence type="ECO:0000256" key="10">
    <source>
        <dbReference type="ARBA" id="ARBA00051722"/>
    </source>
</evidence>
<keyword evidence="12" id="KW-0479">Metal-binding</keyword>
<dbReference type="InterPro" id="IPR029021">
    <property type="entry name" value="Prot-tyrosine_phosphatase-like"/>
</dbReference>
<feature type="domain" description="Tyrosine-protein phosphatase" evidence="14">
    <location>
        <begin position="52"/>
        <end position="199"/>
    </location>
</feature>
<dbReference type="PANTHER" id="PTHR45848:SF4">
    <property type="entry name" value="DUAL SPECIFICITY PROTEIN PHOSPHATASE 12"/>
    <property type="match status" value="1"/>
</dbReference>
<dbReference type="SUPFAM" id="SSF52799">
    <property type="entry name" value="(Phosphotyrosine protein) phosphatases II"/>
    <property type="match status" value="1"/>
</dbReference>
<dbReference type="GO" id="GO:0005634">
    <property type="term" value="C:nucleus"/>
    <property type="evidence" value="ECO:0007669"/>
    <property type="project" value="UniProtKB-SubCell"/>
</dbReference>
<dbReference type="InterPro" id="IPR020422">
    <property type="entry name" value="TYR_PHOSPHATASE_DUAL_dom"/>
</dbReference>
<protein>
    <submittedName>
        <fullName evidence="17">Dual-specificity protein phosphatase</fullName>
    </submittedName>
</protein>
<dbReference type="InterPro" id="IPR000387">
    <property type="entry name" value="Tyr_Pase_dom"/>
</dbReference>
<dbReference type="InterPro" id="IPR016278">
    <property type="entry name" value="DUSP12"/>
</dbReference>
<dbReference type="eggNOG" id="KOG1716">
    <property type="taxonomic scope" value="Eukaryota"/>
</dbReference>
<dbReference type="EMBL" id="DS233057">
    <property type="protein sequence ID" value="EDS27783.1"/>
    <property type="molecule type" value="Genomic_DNA"/>
</dbReference>
<comment type="subcellular location">
    <subcellularLocation>
        <location evidence="2">Cytoplasm</location>
    </subcellularLocation>
    <subcellularLocation>
        <location evidence="1">Nucleus</location>
    </subcellularLocation>
</comment>
<feature type="compositionally biased region" description="Basic residues" evidence="13">
    <location>
        <begin position="29"/>
        <end position="38"/>
    </location>
</feature>
<comment type="catalytic activity">
    <reaction evidence="8">
        <text>O-phospho-L-seryl-[protein] + H2O = L-seryl-[protein] + phosphate</text>
        <dbReference type="Rhea" id="RHEA:20629"/>
        <dbReference type="Rhea" id="RHEA-COMP:9863"/>
        <dbReference type="Rhea" id="RHEA-COMP:11604"/>
        <dbReference type="ChEBI" id="CHEBI:15377"/>
        <dbReference type="ChEBI" id="CHEBI:29999"/>
        <dbReference type="ChEBI" id="CHEBI:43474"/>
        <dbReference type="ChEBI" id="CHEBI:83421"/>
        <dbReference type="EC" id="3.1.3.16"/>
    </reaction>
</comment>
<feature type="domain" description="Tyrosine specific protein phosphatases" evidence="15">
    <location>
        <begin position="116"/>
        <end position="177"/>
    </location>
</feature>
<dbReference type="GO" id="GO:0008270">
    <property type="term" value="F:zinc ion binding"/>
    <property type="evidence" value="ECO:0007669"/>
    <property type="project" value="UniProtKB-KW"/>
</dbReference>
<evidence type="ECO:0000313" key="17">
    <source>
        <dbReference type="EMBL" id="EDS27783.1"/>
    </source>
</evidence>
<dbReference type="InParanoid" id="B0XGR0"/>
<dbReference type="FunCoup" id="B0XGR0">
    <property type="interactions" value="2162"/>
</dbReference>
<dbReference type="Gene3D" id="3.90.190.10">
    <property type="entry name" value="Protein tyrosine phosphatase superfamily"/>
    <property type="match status" value="1"/>
</dbReference>
<dbReference type="GO" id="GO:0004725">
    <property type="term" value="F:protein tyrosine phosphatase activity"/>
    <property type="evidence" value="ECO:0007669"/>
    <property type="project" value="UniProtKB-EC"/>
</dbReference>
<evidence type="ECO:0000259" key="16">
    <source>
        <dbReference type="PROSITE" id="PS50157"/>
    </source>
</evidence>
<dbReference type="VEuPathDB" id="VectorBase:CPIJ018593"/>
<keyword evidence="12" id="KW-0863">Zinc-finger</keyword>
<dbReference type="HOGENOM" id="CLU_023312_1_0_1"/>
<evidence type="ECO:0000256" key="9">
    <source>
        <dbReference type="ARBA" id="ARBA00048336"/>
    </source>
</evidence>
<evidence type="ECO:0000256" key="13">
    <source>
        <dbReference type="SAM" id="MobiDB-lite"/>
    </source>
</evidence>
<evidence type="ECO:0000256" key="1">
    <source>
        <dbReference type="ARBA" id="ARBA00004123"/>
    </source>
</evidence>
<dbReference type="PANTHER" id="PTHR45848">
    <property type="entry name" value="DUAL SPECIFICITY PROTEIN PHOSPHATASE 12 FAMILY MEMBER"/>
    <property type="match status" value="1"/>
</dbReference>
<dbReference type="InterPro" id="IPR000340">
    <property type="entry name" value="Dual-sp_phosphatase_cat-dom"/>
</dbReference>
<dbReference type="GO" id="GO:0008138">
    <property type="term" value="F:protein tyrosine/serine/threonine phosphatase activity"/>
    <property type="evidence" value="ECO:0007669"/>
    <property type="project" value="InterPro"/>
</dbReference>
<reference evidence="17" key="1">
    <citation type="submission" date="2007-03" db="EMBL/GenBank/DDBJ databases">
        <title>Annotation of Culex pipiens quinquefasciatus.</title>
        <authorList>
            <consortium name="The Broad Institute Genome Sequencing Platform"/>
            <person name="Atkinson P.W."/>
            <person name="Hemingway J."/>
            <person name="Christensen B.M."/>
            <person name="Higgs S."/>
            <person name="Kodira C."/>
            <person name="Hannick L."/>
            <person name="Megy K."/>
            <person name="O'Leary S."/>
            <person name="Pearson M."/>
            <person name="Haas B.J."/>
            <person name="Mauceli E."/>
            <person name="Wortman J.R."/>
            <person name="Lee N.H."/>
            <person name="Guigo R."/>
            <person name="Stanke M."/>
            <person name="Alvarado L."/>
            <person name="Amedeo P."/>
            <person name="Antoine C.H."/>
            <person name="Arensburger P."/>
            <person name="Bidwell S.L."/>
            <person name="Crawford M."/>
            <person name="Camaro F."/>
            <person name="Devon K."/>
            <person name="Engels R."/>
            <person name="Hammond M."/>
            <person name="Howarth C."/>
            <person name="Koehrsen M."/>
            <person name="Lawson D."/>
            <person name="Montgomery P."/>
            <person name="Nene V."/>
            <person name="Nusbaum C."/>
            <person name="Puiu D."/>
            <person name="Romero-Severson J."/>
            <person name="Severson D.W."/>
            <person name="Shumway M."/>
            <person name="Sisk P."/>
            <person name="Stolte C."/>
            <person name="Zeng Q."/>
            <person name="Eisenstadt E."/>
            <person name="Fraser-Liggett C."/>
            <person name="Strausberg R."/>
            <person name="Galagan J."/>
            <person name="Birren B."/>
            <person name="Collins F.H."/>
        </authorList>
    </citation>
    <scope>NUCLEOTIDE SEQUENCE [LARGE SCALE GENOMIC DNA]</scope>
    <source>
        <strain evidence="17">JHB</strain>
    </source>
</reference>
<gene>
    <name evidence="18" type="primary">6052586</name>
    <name evidence="17" type="ORF">CpipJ_CPIJ018593</name>
</gene>
<evidence type="ECO:0000256" key="3">
    <source>
        <dbReference type="ARBA" id="ARBA00008601"/>
    </source>
</evidence>
<reference evidence="18" key="2">
    <citation type="submission" date="2020-05" db="UniProtKB">
        <authorList>
            <consortium name="EnsemblMetazoa"/>
        </authorList>
    </citation>
    <scope>IDENTIFICATION</scope>
    <source>
        <strain evidence="18">JHB</strain>
    </source>
</reference>
<feature type="active site" description="Phosphocysteine intermediate" evidence="11">
    <location>
        <position position="143"/>
    </location>
</feature>
<dbReference type="PIRSF" id="PIRSF000941">
    <property type="entry name" value="DUSP12"/>
    <property type="match status" value="1"/>
</dbReference>
<evidence type="ECO:0000313" key="18">
    <source>
        <dbReference type="EnsemblMetazoa" id="CPIJ018593-PA"/>
    </source>
</evidence>
<dbReference type="PROSITE" id="PS50056">
    <property type="entry name" value="TYR_PHOSPHATASE_2"/>
    <property type="match status" value="1"/>
</dbReference>
<dbReference type="FunFam" id="3.90.190.10:FF:000056">
    <property type="entry name" value="Dual specificity phosphatase 12"/>
    <property type="match status" value="1"/>
</dbReference>
<keyword evidence="6" id="KW-0904">Protein phosphatase</keyword>
<accession>B0XGR0</accession>
<dbReference type="KEGG" id="cqu:CpipJ_CPIJ018593"/>
<dbReference type="EnsemblMetazoa" id="CPIJ018593-RA">
    <property type="protein sequence ID" value="CPIJ018593-PA"/>
    <property type="gene ID" value="CPIJ018593"/>
</dbReference>
<dbReference type="Proteomes" id="UP000002320">
    <property type="component" value="Unassembled WGS sequence"/>
</dbReference>
<feature type="compositionally biased region" description="Low complexity" evidence="13">
    <location>
        <begin position="271"/>
        <end position="285"/>
    </location>
</feature>
<organism>
    <name type="scientific">Culex quinquefasciatus</name>
    <name type="common">Southern house mosquito</name>
    <name type="synonym">Culex pungens</name>
    <dbReference type="NCBI Taxonomy" id="7176"/>
    <lineage>
        <taxon>Eukaryota</taxon>
        <taxon>Metazoa</taxon>
        <taxon>Ecdysozoa</taxon>
        <taxon>Arthropoda</taxon>
        <taxon>Hexapoda</taxon>
        <taxon>Insecta</taxon>
        <taxon>Pterygota</taxon>
        <taxon>Neoptera</taxon>
        <taxon>Endopterygota</taxon>
        <taxon>Diptera</taxon>
        <taxon>Nematocera</taxon>
        <taxon>Culicoidea</taxon>
        <taxon>Culicidae</taxon>
        <taxon>Culicinae</taxon>
        <taxon>Culicini</taxon>
        <taxon>Culex</taxon>
        <taxon>Culex</taxon>
    </lineage>
</organism>
<comment type="catalytic activity">
    <reaction evidence="9">
        <text>O-phospho-L-threonyl-[protein] + H2O = L-threonyl-[protein] + phosphate</text>
        <dbReference type="Rhea" id="RHEA:47004"/>
        <dbReference type="Rhea" id="RHEA-COMP:11060"/>
        <dbReference type="Rhea" id="RHEA-COMP:11605"/>
        <dbReference type="ChEBI" id="CHEBI:15377"/>
        <dbReference type="ChEBI" id="CHEBI:30013"/>
        <dbReference type="ChEBI" id="CHEBI:43474"/>
        <dbReference type="ChEBI" id="CHEBI:61977"/>
        <dbReference type="EC" id="3.1.3.16"/>
    </reaction>
</comment>
<dbReference type="SMART" id="SM00195">
    <property type="entry name" value="DSPc"/>
    <property type="match status" value="1"/>
</dbReference>
<feature type="region of interest" description="Disordered" evidence="13">
    <location>
        <begin position="265"/>
        <end position="304"/>
    </location>
</feature>
<dbReference type="PROSITE" id="PS00383">
    <property type="entry name" value="TYR_PHOSPHATASE_1"/>
    <property type="match status" value="1"/>
</dbReference>
<dbReference type="PROSITE" id="PS50054">
    <property type="entry name" value="TYR_PHOSPHATASE_DUAL"/>
    <property type="match status" value="1"/>
</dbReference>
<dbReference type="InterPro" id="IPR013087">
    <property type="entry name" value="Znf_C2H2_type"/>
</dbReference>
<dbReference type="STRING" id="7176.B0XGR0"/>
<sequence length="406" mass="45674">MNEGAEIVVKKVAGHIPKGSIPKNPPKPKDHHHPHHHALSTYRLTREDISGGPVNLDQIEPGLWLGNVTAAADLPTLEKLAIRSVLTIDSCPLPAHVTENPGLRVKYIQASDVPREDLIKYFEETNKFIRDSLAEERNVLVHCYFGVSRSATIVIAYMMDKYRLSYEAALHRVKSRRRFVLPNPGFITQLKLFALMNYTIDPQNDRYKLFRLKLAADNVRKAKRLPVNCMDVVKPDPAVTQESPEPIVYRCRKCRRVVARKSNLLMHKPKPAGASGGHHSTSSPANGEEPVAQEPESEPPKDGLSYVTEHMRRSSIGSDHSHDRSSSEKDGMCRKIFFIEPLAWMTDIFHNTQGRLYCPKCTVKLGSFNWVMATKCPCGAEIYPAFYLVPSKAEYSTVVQNVQVTV</sequence>